<dbReference type="InterPro" id="IPR023271">
    <property type="entry name" value="Aquaporin-like"/>
</dbReference>
<feature type="transmembrane region" description="Helical" evidence="9">
    <location>
        <begin position="20"/>
        <end position="45"/>
    </location>
</feature>
<evidence type="ECO:0000256" key="4">
    <source>
        <dbReference type="ARBA" id="ARBA00022475"/>
    </source>
</evidence>
<dbReference type="Pfam" id="PF00230">
    <property type="entry name" value="MIP"/>
    <property type="match status" value="1"/>
</dbReference>
<name>A0A7M7RFM5_STRPU</name>
<comment type="subcellular location">
    <subcellularLocation>
        <location evidence="1">Cell membrane</location>
        <topology evidence="1">Multi-pass membrane protein</topology>
    </subcellularLocation>
</comment>
<evidence type="ECO:0000313" key="11">
    <source>
        <dbReference type="Proteomes" id="UP000007110"/>
    </source>
</evidence>
<dbReference type="OMA" id="FVHATAH"/>
<dbReference type="PANTHER" id="PTHR19139">
    <property type="entry name" value="AQUAPORIN TRANSPORTER"/>
    <property type="match status" value="1"/>
</dbReference>
<dbReference type="GO" id="GO:0005886">
    <property type="term" value="C:plasma membrane"/>
    <property type="evidence" value="ECO:0000318"/>
    <property type="project" value="GO_Central"/>
</dbReference>
<dbReference type="RefSeq" id="XP_799266.2">
    <property type="nucleotide sequence ID" value="XM_794173.5"/>
</dbReference>
<dbReference type="Gene3D" id="1.20.1080.10">
    <property type="entry name" value="Glycerol uptake facilitator protein"/>
    <property type="match status" value="1"/>
</dbReference>
<dbReference type="FunFam" id="1.20.1080.10:FF:000065">
    <property type="entry name" value="Uncharacterized protein"/>
    <property type="match status" value="1"/>
</dbReference>
<evidence type="ECO:0000256" key="2">
    <source>
        <dbReference type="ARBA" id="ARBA00006175"/>
    </source>
</evidence>
<dbReference type="InterPro" id="IPR034294">
    <property type="entry name" value="Aquaporin_transptr"/>
</dbReference>
<evidence type="ECO:0000256" key="9">
    <source>
        <dbReference type="SAM" id="Phobius"/>
    </source>
</evidence>
<dbReference type="AlphaFoldDB" id="A0A7M7RFM5"/>
<feature type="transmembrane region" description="Helical" evidence="9">
    <location>
        <begin position="51"/>
        <end position="72"/>
    </location>
</feature>
<dbReference type="NCBIfam" id="TIGR00861">
    <property type="entry name" value="MIP"/>
    <property type="match status" value="1"/>
</dbReference>
<dbReference type="InterPro" id="IPR000425">
    <property type="entry name" value="MIP"/>
</dbReference>
<dbReference type="PRINTS" id="PR00783">
    <property type="entry name" value="MINTRINSICP"/>
</dbReference>
<dbReference type="PROSITE" id="PS00221">
    <property type="entry name" value="MIP"/>
    <property type="match status" value="1"/>
</dbReference>
<organism evidence="10 11">
    <name type="scientific">Strongylocentrotus purpuratus</name>
    <name type="common">Purple sea urchin</name>
    <dbReference type="NCBI Taxonomy" id="7668"/>
    <lineage>
        <taxon>Eukaryota</taxon>
        <taxon>Metazoa</taxon>
        <taxon>Echinodermata</taxon>
        <taxon>Eleutherozoa</taxon>
        <taxon>Echinozoa</taxon>
        <taxon>Echinoidea</taxon>
        <taxon>Euechinoidea</taxon>
        <taxon>Echinacea</taxon>
        <taxon>Camarodonta</taxon>
        <taxon>Echinidea</taxon>
        <taxon>Strongylocentrotidae</taxon>
        <taxon>Strongylocentrotus</taxon>
    </lineage>
</organism>
<dbReference type="Proteomes" id="UP000007110">
    <property type="component" value="Unassembled WGS sequence"/>
</dbReference>
<dbReference type="SUPFAM" id="SSF81338">
    <property type="entry name" value="Aquaporin-like"/>
    <property type="match status" value="1"/>
</dbReference>
<dbReference type="GeneID" id="594743"/>
<keyword evidence="7 9" id="KW-0472">Membrane</keyword>
<dbReference type="InterPro" id="IPR022357">
    <property type="entry name" value="MIP_CS"/>
</dbReference>
<evidence type="ECO:0000256" key="8">
    <source>
        <dbReference type="RuleBase" id="RU000477"/>
    </source>
</evidence>
<accession>A0A7M7RFM5</accession>
<protein>
    <submittedName>
        <fullName evidence="10">Uncharacterized protein</fullName>
    </submittedName>
</protein>
<dbReference type="PANTHER" id="PTHR19139:SF199">
    <property type="entry name" value="MIP17260P"/>
    <property type="match status" value="1"/>
</dbReference>
<evidence type="ECO:0000256" key="3">
    <source>
        <dbReference type="ARBA" id="ARBA00022448"/>
    </source>
</evidence>
<dbReference type="GO" id="GO:0006833">
    <property type="term" value="P:water transport"/>
    <property type="evidence" value="ECO:0000318"/>
    <property type="project" value="GO_Central"/>
</dbReference>
<feature type="transmembrane region" description="Helical" evidence="9">
    <location>
        <begin position="209"/>
        <end position="230"/>
    </location>
</feature>
<keyword evidence="4" id="KW-1003">Cell membrane</keyword>
<feature type="transmembrane region" description="Helical" evidence="9">
    <location>
        <begin position="135"/>
        <end position="156"/>
    </location>
</feature>
<keyword evidence="11" id="KW-1185">Reference proteome</keyword>
<keyword evidence="3 8" id="KW-0813">Transport</keyword>
<dbReference type="InParanoid" id="A0A7M7RFM5"/>
<keyword evidence="6 9" id="KW-1133">Transmembrane helix</keyword>
<evidence type="ECO:0000256" key="7">
    <source>
        <dbReference type="ARBA" id="ARBA00023136"/>
    </source>
</evidence>
<dbReference type="EnsemblMetazoa" id="XM_794173">
    <property type="protein sequence ID" value="XP_799266"/>
    <property type="gene ID" value="LOC594743"/>
</dbReference>
<dbReference type="KEGG" id="spu:594743"/>
<comment type="similarity">
    <text evidence="2 8">Belongs to the MIP/aquaporin (TC 1.A.8) family.</text>
</comment>
<dbReference type="OrthoDB" id="3222at2759"/>
<feature type="transmembrane region" description="Helical" evidence="9">
    <location>
        <begin position="93"/>
        <end position="115"/>
    </location>
</feature>
<reference evidence="10" key="2">
    <citation type="submission" date="2021-01" db="UniProtKB">
        <authorList>
            <consortium name="EnsemblMetazoa"/>
        </authorList>
    </citation>
    <scope>IDENTIFICATION</scope>
</reference>
<dbReference type="CDD" id="cd00333">
    <property type="entry name" value="MIP"/>
    <property type="match status" value="1"/>
</dbReference>
<sequence length="269" mass="28334">MANESMAKELGSRRFWQAVLAELVGMFFFIFIGISSTTAWAPPIIPSQVQIALAFGLSLATFVHATAHISGGHLNPAVSVAFLLLHRITPLRCLAYSIAQCLGALGAAGMVYAITPTAVSNNVGPTTPGAGVEDWQAFLMEVCLTFQLVLVIFSTVDGKRASPGGSGPLAIGIAVLVAHLGAIQYSGASMNPARSLGSAVVGGVWNAHWVYWAGPLLGGLLGAVTYDYVLDPNVSMGRLRRCPTCEYGDEDDYTTSDEMNLNAIPTESK</sequence>
<reference evidence="11" key="1">
    <citation type="submission" date="2015-02" db="EMBL/GenBank/DDBJ databases">
        <title>Genome sequencing for Strongylocentrotus purpuratus.</title>
        <authorList>
            <person name="Murali S."/>
            <person name="Liu Y."/>
            <person name="Vee V."/>
            <person name="English A."/>
            <person name="Wang M."/>
            <person name="Skinner E."/>
            <person name="Han Y."/>
            <person name="Muzny D.M."/>
            <person name="Worley K.C."/>
            <person name="Gibbs R.A."/>
        </authorList>
    </citation>
    <scope>NUCLEOTIDE SEQUENCE</scope>
</reference>
<evidence type="ECO:0000256" key="1">
    <source>
        <dbReference type="ARBA" id="ARBA00004651"/>
    </source>
</evidence>
<evidence type="ECO:0000256" key="5">
    <source>
        <dbReference type="ARBA" id="ARBA00022692"/>
    </source>
</evidence>
<evidence type="ECO:0000313" key="10">
    <source>
        <dbReference type="EnsemblMetazoa" id="XP_799266"/>
    </source>
</evidence>
<proteinExistence type="inferred from homology"/>
<keyword evidence="5 8" id="KW-0812">Transmembrane</keyword>
<dbReference type="GO" id="GO:0015250">
    <property type="term" value="F:water channel activity"/>
    <property type="evidence" value="ECO:0000318"/>
    <property type="project" value="GO_Central"/>
</dbReference>
<evidence type="ECO:0000256" key="6">
    <source>
        <dbReference type="ARBA" id="ARBA00022989"/>
    </source>
</evidence>
<feature type="transmembrane region" description="Helical" evidence="9">
    <location>
        <begin position="168"/>
        <end position="189"/>
    </location>
</feature>